<sequence length="69" mass="8194">MNEFKTKASQKKLDKFIELVLAKADKKDIRIASLCNDAIAVFTFNKLWEYDVINQAVVDNYWWCLRIEH</sequence>
<dbReference type="AlphaFoldDB" id="A0A0U5FBG5"/>
<dbReference type="RefSeq" id="WP_339111626.1">
    <property type="nucleotide sequence ID" value="NZ_LN887696.1"/>
</dbReference>
<evidence type="ECO:0000313" key="1">
    <source>
        <dbReference type="EMBL" id="CUR41569.1"/>
    </source>
</evidence>
<gene>
    <name evidence="1" type="ORF">LRLP16767_LRLP167_00064</name>
</gene>
<dbReference type="EMBL" id="LN887696">
    <property type="protein sequence ID" value="CUR41569.1"/>
    <property type="molecule type" value="Genomic_DNA"/>
</dbReference>
<reference evidence="1" key="1">
    <citation type="submission" date="2015-10" db="EMBL/GenBank/DDBJ databases">
        <authorList>
            <person name="Gilbert D.G."/>
        </authorList>
    </citation>
    <scope>NUCLEOTIDE SEQUENCE</scope>
    <source>
        <strain evidence="1">Lp167-67</strain>
    </source>
</reference>
<protein>
    <submittedName>
        <fullName evidence="1">Uncharacterized protein</fullName>
    </submittedName>
</protein>
<organism evidence="1">
    <name type="scientific">Limosilactobacillus reuteri</name>
    <name type="common">Lactobacillus reuteri</name>
    <dbReference type="NCBI Taxonomy" id="1598"/>
    <lineage>
        <taxon>Bacteria</taxon>
        <taxon>Bacillati</taxon>
        <taxon>Bacillota</taxon>
        <taxon>Bacilli</taxon>
        <taxon>Lactobacillales</taxon>
        <taxon>Lactobacillaceae</taxon>
        <taxon>Limosilactobacillus</taxon>
    </lineage>
</organism>
<name>A0A0U5FBG5_LIMRT</name>
<accession>A0A0U5FBG5</accession>
<proteinExistence type="predicted"/>